<organism evidence="1 2">
    <name type="scientific">Draconibacterium sediminis</name>
    <dbReference type="NCBI Taxonomy" id="1544798"/>
    <lineage>
        <taxon>Bacteria</taxon>
        <taxon>Pseudomonadati</taxon>
        <taxon>Bacteroidota</taxon>
        <taxon>Bacteroidia</taxon>
        <taxon>Marinilabiliales</taxon>
        <taxon>Prolixibacteraceae</taxon>
        <taxon>Draconibacterium</taxon>
    </lineage>
</organism>
<proteinExistence type="predicted"/>
<evidence type="ECO:0000313" key="1">
    <source>
        <dbReference type="EMBL" id="KJF42699.1"/>
    </source>
</evidence>
<comment type="caution">
    <text evidence="1">The sequence shown here is derived from an EMBL/GenBank/DDBJ whole genome shotgun (WGS) entry which is preliminary data.</text>
</comment>
<keyword evidence="2" id="KW-1185">Reference proteome</keyword>
<accession>A0A0D8J7F0</accession>
<evidence type="ECO:0000313" key="2">
    <source>
        <dbReference type="Proteomes" id="UP000032544"/>
    </source>
</evidence>
<dbReference type="EMBL" id="JRHC01000005">
    <property type="protein sequence ID" value="KJF42699.1"/>
    <property type="molecule type" value="Genomic_DNA"/>
</dbReference>
<reference evidence="1 2" key="1">
    <citation type="submission" date="2014-09" db="EMBL/GenBank/DDBJ databases">
        <title>Draft Genome Sequence of Draconibacterium sp. JN14CK-3.</title>
        <authorList>
            <person name="Dong C."/>
            <person name="Lai Q."/>
            <person name="Shao Z."/>
        </authorList>
    </citation>
    <scope>NUCLEOTIDE SEQUENCE [LARGE SCALE GENOMIC DNA]</scope>
    <source>
        <strain evidence="1 2">JN14CK-3</strain>
    </source>
</reference>
<sequence length="75" mass="8485">MVKQFIELSVTKNQKVYHTGISENISDLAVWLSVGLVCFLNVVESQDFVKCQNFSLSPLLLNNIFIALAFNELIH</sequence>
<gene>
    <name evidence="1" type="ORF">LH29_19400</name>
</gene>
<name>A0A0D8J7F0_9BACT</name>
<dbReference type="Proteomes" id="UP000032544">
    <property type="component" value="Unassembled WGS sequence"/>
</dbReference>
<dbReference type="AlphaFoldDB" id="A0A0D8J7F0"/>
<protein>
    <submittedName>
        <fullName evidence="1">Uncharacterized protein</fullName>
    </submittedName>
</protein>